<dbReference type="Pfam" id="PF07734">
    <property type="entry name" value="FBA_1"/>
    <property type="match status" value="1"/>
</dbReference>
<gene>
    <name evidence="2" type="ORF">ISN45_Aa03g013820</name>
</gene>
<dbReference type="SMART" id="SM00256">
    <property type="entry name" value="FBOX"/>
    <property type="match status" value="1"/>
</dbReference>
<reference evidence="2 3" key="1">
    <citation type="submission" date="2020-12" db="EMBL/GenBank/DDBJ databases">
        <title>Concerted genomic and epigenomic changes stabilize Arabidopsis allopolyploids.</title>
        <authorList>
            <person name="Chen Z."/>
        </authorList>
    </citation>
    <scope>NUCLEOTIDE SEQUENCE [LARGE SCALE GENOMIC DNA]</scope>
    <source>
        <strain evidence="2">Allo738</strain>
        <tissue evidence="2">Leaf</tissue>
    </source>
</reference>
<dbReference type="InterPro" id="IPR006527">
    <property type="entry name" value="F-box-assoc_dom_typ1"/>
</dbReference>
<comment type="caution">
    <text evidence="2">The sequence shown here is derived from an EMBL/GenBank/DDBJ whole genome shotgun (WGS) entry which is preliminary data.</text>
</comment>
<dbReference type="InterPro" id="IPR017451">
    <property type="entry name" value="F-box-assoc_interact_dom"/>
</dbReference>
<dbReference type="PANTHER" id="PTHR31672">
    <property type="entry name" value="BNACNNG10540D PROTEIN"/>
    <property type="match status" value="1"/>
</dbReference>
<name>A0A8T2AR66_9BRAS</name>
<evidence type="ECO:0000313" key="3">
    <source>
        <dbReference type="Proteomes" id="UP000694240"/>
    </source>
</evidence>
<dbReference type="InterPro" id="IPR001810">
    <property type="entry name" value="F-box_dom"/>
</dbReference>
<dbReference type="InterPro" id="IPR050796">
    <property type="entry name" value="SCF_F-box_component"/>
</dbReference>
<dbReference type="AlphaFoldDB" id="A0A8T2AR66"/>
<protein>
    <submittedName>
        <fullName evidence="2">F-box associated domain type 1</fullName>
    </submittedName>
</protein>
<accession>A0A8T2AR66</accession>
<dbReference type="CDD" id="cd22157">
    <property type="entry name" value="F-box_AtFBW1-like"/>
    <property type="match status" value="1"/>
</dbReference>
<dbReference type="Pfam" id="PF00646">
    <property type="entry name" value="F-box"/>
    <property type="match status" value="1"/>
</dbReference>
<dbReference type="EMBL" id="JAEFBK010000008">
    <property type="protein sequence ID" value="KAG7577070.1"/>
    <property type="molecule type" value="Genomic_DNA"/>
</dbReference>
<dbReference type="PANTHER" id="PTHR31672:SF13">
    <property type="entry name" value="F-BOX PROTEIN CPR30-LIKE"/>
    <property type="match status" value="1"/>
</dbReference>
<dbReference type="Proteomes" id="UP000694240">
    <property type="component" value="Chromosome 8"/>
</dbReference>
<proteinExistence type="predicted"/>
<sequence length="383" mass="44503">MTTKSDLPGDLVEEEILSRVPFTSLRSVRSTCRKWNALSKNRIFGKAAARNQFLGFMMMNYKVCSIQFDLQGIRNRGDFVNNPSVKQVSILDHIEVSQVLQCDGLLLCVIKNNTGLLVWNPYLGQTRWIQPRQSFDMFDRYAIGYDNNRNHKILRIFGEQQTVLGYEIYDFSSSSWKVSYVTPDWSIRFYQRGVSLKGNTYFVGQTVNENMEADILLCFDFTTEMFVPPLPLPYPCDDETVSLSCVRDEQLAVLYLRWEVWVTNKIDPYAVSWTKFLRHHLGFSVHIYDGSFFIDEEENVAVVFDLDDFKGDRRRYQTAHILGQDRYFKSVNIGEAQDLDKPYEPGSPTARRLFRPLVSSSYVPSLVQLQINQPDKEKESDHY</sequence>
<evidence type="ECO:0000313" key="2">
    <source>
        <dbReference type="EMBL" id="KAG7577070.1"/>
    </source>
</evidence>
<dbReference type="NCBIfam" id="TIGR01640">
    <property type="entry name" value="F_box_assoc_1"/>
    <property type="match status" value="1"/>
</dbReference>
<organism evidence="2 3">
    <name type="scientific">Arabidopsis thaliana x Arabidopsis arenosa</name>
    <dbReference type="NCBI Taxonomy" id="1240361"/>
    <lineage>
        <taxon>Eukaryota</taxon>
        <taxon>Viridiplantae</taxon>
        <taxon>Streptophyta</taxon>
        <taxon>Embryophyta</taxon>
        <taxon>Tracheophyta</taxon>
        <taxon>Spermatophyta</taxon>
        <taxon>Magnoliopsida</taxon>
        <taxon>eudicotyledons</taxon>
        <taxon>Gunneridae</taxon>
        <taxon>Pentapetalae</taxon>
        <taxon>rosids</taxon>
        <taxon>malvids</taxon>
        <taxon>Brassicales</taxon>
        <taxon>Brassicaceae</taxon>
        <taxon>Camelineae</taxon>
        <taxon>Arabidopsis</taxon>
    </lineage>
</organism>
<keyword evidence="3" id="KW-1185">Reference proteome</keyword>
<evidence type="ECO:0000259" key="1">
    <source>
        <dbReference type="SMART" id="SM00256"/>
    </source>
</evidence>
<feature type="domain" description="F-box" evidence="1">
    <location>
        <begin position="7"/>
        <end position="48"/>
    </location>
</feature>